<dbReference type="Pfam" id="PF02518">
    <property type="entry name" value="HATPase_c"/>
    <property type="match status" value="1"/>
</dbReference>
<protein>
    <recommendedName>
        <fullName evidence="2">histidine kinase</fullName>
        <ecNumber evidence="2">2.7.13.3</ecNumber>
    </recommendedName>
</protein>
<evidence type="ECO:0000256" key="4">
    <source>
        <dbReference type="ARBA" id="ARBA00022741"/>
    </source>
</evidence>
<keyword evidence="10" id="KW-1133">Transmembrane helix</keyword>
<dbReference type="InterPro" id="IPR005467">
    <property type="entry name" value="His_kinase_dom"/>
</dbReference>
<comment type="catalytic activity">
    <reaction evidence="1">
        <text>ATP + protein L-histidine = ADP + protein N-phospho-L-histidine.</text>
        <dbReference type="EC" id="2.7.13.3"/>
    </reaction>
</comment>
<dbReference type="RefSeq" id="WP_213042845.1">
    <property type="nucleotide sequence ID" value="NZ_CAJNBJ010000016.1"/>
</dbReference>
<dbReference type="InterPro" id="IPR036890">
    <property type="entry name" value="HATPase_C_sf"/>
</dbReference>
<dbReference type="SMART" id="SM00387">
    <property type="entry name" value="HATPase_c"/>
    <property type="match status" value="1"/>
</dbReference>
<keyword evidence="4" id="KW-0547">Nucleotide-binding</keyword>
<keyword evidence="5 13" id="KW-0418">Kinase</keyword>
<dbReference type="SMART" id="SM00448">
    <property type="entry name" value="REC"/>
    <property type="match status" value="1"/>
</dbReference>
<dbReference type="SUPFAM" id="SSF47384">
    <property type="entry name" value="Homodimeric domain of signal transducing histidine kinase"/>
    <property type="match status" value="1"/>
</dbReference>
<dbReference type="EMBL" id="CAJNBJ010000016">
    <property type="protein sequence ID" value="CAE6762693.1"/>
    <property type="molecule type" value="Genomic_DNA"/>
</dbReference>
<evidence type="ECO:0000256" key="7">
    <source>
        <dbReference type="ARBA" id="ARBA00023012"/>
    </source>
</evidence>
<dbReference type="InterPro" id="IPR011006">
    <property type="entry name" value="CheY-like_superfamily"/>
</dbReference>
<feature type="transmembrane region" description="Helical" evidence="10">
    <location>
        <begin position="160"/>
        <end position="180"/>
    </location>
</feature>
<proteinExistence type="predicted"/>
<evidence type="ECO:0000256" key="3">
    <source>
        <dbReference type="ARBA" id="ARBA00022679"/>
    </source>
</evidence>
<evidence type="ECO:0000313" key="13">
    <source>
        <dbReference type="EMBL" id="CAE6762693.1"/>
    </source>
</evidence>
<sequence>MTLPCSSSELDRTGRHSTARGLGRLLAHFRTRTIFLQSLVAGILSYELVVSDDTIFGDAVSRMVAFGLMLFSAGIMLLPRAVLERAWFPGALISINTLLVTGTIYLSGAASSELYLTYFLLLLIASSAPSLKQLLGLSLIICAGYGVLVYEQTMQSGSLAVGHLLGIPVLLIMSVFYGLMLETVTAERRRNRLLREDVQELKQSEQVLEERRSQLETRVQGLKQGLSRANQEIRQGKVERTGLERQLREAQKFEAVGRLASRLAHEFNHVLTVIGSQTGAIVSRLKPGDPLHGPVEEIFRSGERAAAVTAQLLALHVHDTTVRDTLSLGQAIESMRDTFHGLLPSRIDVRVPDPSVPVLVEIGHDRLEYLLLHLVANARDAMPKGGRVDIAMEVVSGELLPAEQLEKNPRKRMARISVSDSGGGMNSDVQAQMFEPFFSTKETHAGLGLTQVYGIVRQHGGMVEVQSQPGQGTTVRVYLPLVERHGVVRDTRVLREAVSKGAETVLVVEEDEIARKLAWSTLHSHRYHVLEAGSAVEALLVAQQHNGPIHLTVSHLSLAEISGRELAKRLVLQHPKMKALFVSGFSDDTIASHRVNKKYFLQQPYRQHDLAEKVRELLDA</sequence>
<dbReference type="SUPFAM" id="SSF55874">
    <property type="entry name" value="ATPase domain of HSP90 chaperone/DNA topoisomerase II/histidine kinase"/>
    <property type="match status" value="1"/>
</dbReference>
<keyword evidence="10" id="KW-0472">Membrane</keyword>
<evidence type="ECO:0000256" key="1">
    <source>
        <dbReference type="ARBA" id="ARBA00000085"/>
    </source>
</evidence>
<dbReference type="PROSITE" id="PS50109">
    <property type="entry name" value="HIS_KIN"/>
    <property type="match status" value="1"/>
</dbReference>
<dbReference type="Gene3D" id="3.30.565.10">
    <property type="entry name" value="Histidine kinase-like ATPase, C-terminal domain"/>
    <property type="match status" value="1"/>
</dbReference>
<dbReference type="SUPFAM" id="SSF52172">
    <property type="entry name" value="CheY-like"/>
    <property type="match status" value="1"/>
</dbReference>
<feature type="coiled-coil region" evidence="9">
    <location>
        <begin position="184"/>
        <end position="246"/>
    </location>
</feature>
<reference evidence="13 14" key="1">
    <citation type="submission" date="2021-02" db="EMBL/GenBank/DDBJ databases">
        <authorList>
            <person name="Han P."/>
        </authorList>
    </citation>
    <scope>NUCLEOTIDE SEQUENCE [LARGE SCALE GENOMIC DNA]</scope>
    <source>
        <strain evidence="13">Candidatus Nitrospira sp. ZN2</strain>
    </source>
</reference>
<feature type="transmembrane region" description="Helical" evidence="10">
    <location>
        <begin position="118"/>
        <end position="148"/>
    </location>
</feature>
<dbReference type="InterPro" id="IPR036097">
    <property type="entry name" value="HisK_dim/P_sf"/>
</dbReference>
<feature type="domain" description="Response regulatory" evidence="12">
    <location>
        <begin position="504"/>
        <end position="618"/>
    </location>
</feature>
<dbReference type="InterPro" id="IPR004358">
    <property type="entry name" value="Sig_transdc_His_kin-like_C"/>
</dbReference>
<evidence type="ECO:0000256" key="6">
    <source>
        <dbReference type="ARBA" id="ARBA00022840"/>
    </source>
</evidence>
<keyword evidence="14" id="KW-1185">Reference proteome</keyword>
<feature type="transmembrane region" description="Helical" evidence="10">
    <location>
        <begin position="87"/>
        <end position="106"/>
    </location>
</feature>
<dbReference type="Gene3D" id="1.10.287.130">
    <property type="match status" value="1"/>
</dbReference>
<dbReference type="PANTHER" id="PTHR43065">
    <property type="entry name" value="SENSOR HISTIDINE KINASE"/>
    <property type="match status" value="1"/>
</dbReference>
<dbReference type="Proteomes" id="UP000675880">
    <property type="component" value="Unassembled WGS sequence"/>
</dbReference>
<evidence type="ECO:0000256" key="5">
    <source>
        <dbReference type="ARBA" id="ARBA00022777"/>
    </source>
</evidence>
<keyword evidence="3 13" id="KW-0808">Transferase</keyword>
<dbReference type="PROSITE" id="PS50110">
    <property type="entry name" value="RESPONSE_REGULATORY"/>
    <property type="match status" value="1"/>
</dbReference>
<keyword evidence="9" id="KW-0175">Coiled coil</keyword>
<evidence type="ECO:0000256" key="9">
    <source>
        <dbReference type="SAM" id="Coils"/>
    </source>
</evidence>
<keyword evidence="6" id="KW-0067">ATP-binding</keyword>
<name>A0ABN7LRX2_9BACT</name>
<feature type="transmembrane region" description="Helical" evidence="10">
    <location>
        <begin position="34"/>
        <end position="51"/>
    </location>
</feature>
<dbReference type="Gene3D" id="3.40.50.2300">
    <property type="match status" value="1"/>
</dbReference>
<comment type="caution">
    <text evidence="8">Lacks conserved residue(s) required for the propagation of feature annotation.</text>
</comment>
<evidence type="ECO:0000256" key="2">
    <source>
        <dbReference type="ARBA" id="ARBA00012438"/>
    </source>
</evidence>
<evidence type="ECO:0000259" key="11">
    <source>
        <dbReference type="PROSITE" id="PS50109"/>
    </source>
</evidence>
<feature type="transmembrane region" description="Helical" evidence="10">
    <location>
        <begin position="63"/>
        <end position="81"/>
    </location>
</feature>
<evidence type="ECO:0000313" key="14">
    <source>
        <dbReference type="Proteomes" id="UP000675880"/>
    </source>
</evidence>
<comment type="caution">
    <text evidence="13">The sequence shown here is derived from an EMBL/GenBank/DDBJ whole genome shotgun (WGS) entry which is preliminary data.</text>
</comment>
<dbReference type="InterPro" id="IPR001789">
    <property type="entry name" value="Sig_transdc_resp-reg_receiver"/>
</dbReference>
<dbReference type="InterPro" id="IPR003594">
    <property type="entry name" value="HATPase_dom"/>
</dbReference>
<evidence type="ECO:0000259" key="12">
    <source>
        <dbReference type="PROSITE" id="PS50110"/>
    </source>
</evidence>
<evidence type="ECO:0000256" key="8">
    <source>
        <dbReference type="PROSITE-ProRule" id="PRU00169"/>
    </source>
</evidence>
<gene>
    <name evidence="13" type="ORF">NSPZN2_30721</name>
</gene>
<feature type="domain" description="Histidine kinase" evidence="11">
    <location>
        <begin position="262"/>
        <end position="483"/>
    </location>
</feature>
<dbReference type="PRINTS" id="PR00344">
    <property type="entry name" value="BCTRLSENSOR"/>
</dbReference>
<dbReference type="PANTHER" id="PTHR43065:SF46">
    <property type="entry name" value="C4-DICARBOXYLATE TRANSPORT SENSOR PROTEIN DCTB"/>
    <property type="match status" value="1"/>
</dbReference>
<dbReference type="Pfam" id="PF00072">
    <property type="entry name" value="Response_reg"/>
    <property type="match status" value="1"/>
</dbReference>
<organism evidence="13 14">
    <name type="scientific">Nitrospira defluvii</name>
    <dbReference type="NCBI Taxonomy" id="330214"/>
    <lineage>
        <taxon>Bacteria</taxon>
        <taxon>Pseudomonadati</taxon>
        <taxon>Nitrospirota</taxon>
        <taxon>Nitrospiria</taxon>
        <taxon>Nitrospirales</taxon>
        <taxon>Nitrospiraceae</taxon>
        <taxon>Nitrospira</taxon>
    </lineage>
</organism>
<dbReference type="EC" id="2.7.13.3" evidence="2"/>
<evidence type="ECO:0000256" key="10">
    <source>
        <dbReference type="SAM" id="Phobius"/>
    </source>
</evidence>
<accession>A0ABN7LRX2</accession>
<dbReference type="GO" id="GO:0004673">
    <property type="term" value="F:protein histidine kinase activity"/>
    <property type="evidence" value="ECO:0007669"/>
    <property type="project" value="UniProtKB-EC"/>
</dbReference>
<keyword evidence="7" id="KW-0902">Two-component regulatory system</keyword>
<keyword evidence="10" id="KW-0812">Transmembrane</keyword>